<dbReference type="InterPro" id="IPR016032">
    <property type="entry name" value="Sig_transdc_resp-reg_C-effctor"/>
</dbReference>
<dbReference type="PANTHER" id="PTHR16305">
    <property type="entry name" value="TESTICULAR SOLUBLE ADENYLYL CYCLASE"/>
    <property type="match status" value="1"/>
</dbReference>
<dbReference type="Gene3D" id="1.10.10.10">
    <property type="entry name" value="Winged helix-like DNA-binding domain superfamily/Winged helix DNA-binding domain"/>
    <property type="match status" value="1"/>
</dbReference>
<dbReference type="EMBL" id="BMQB01000011">
    <property type="protein sequence ID" value="GGK07297.1"/>
    <property type="molecule type" value="Genomic_DNA"/>
</dbReference>
<dbReference type="InterPro" id="IPR000792">
    <property type="entry name" value="Tscrpt_reg_LuxR_C"/>
</dbReference>
<dbReference type="CDD" id="cd06170">
    <property type="entry name" value="LuxR_C_like"/>
    <property type="match status" value="1"/>
</dbReference>
<sequence>MHTEATPSAAPRGAMRMGELPLVGRAREFAELRAAVADRPSVTVVEGPPGIGRTRLVAALDGAFDGDSIWVSGAACQPMPNPFPYGVLFDCLTGCADRLREPGPITGALRAALPEIADRLPPAPPPVGDAGAERHRLFRAVRELLCAVGPVALVLDDVHWADRGTHHLLGYLVARMPPDLALVLTRRTADPPGADRTGVLRRIPPGVRGCRLPLGPLDAAAVGELVTAIVGAPTSADVAALVTARTGGLPLFVREAAAALPAAAAGSAGLAAQRAVDAVPVPAGVRAAVAERVAGLPASALAVAEAAAVLGAPAPVELLAAVAGAAGSVDITALLARGLLAETAPHRYGWRLPLARRALYEGLPGPRRRDLHRRAIDALLAAPGDPADSSTGPPADGPVGGPADGLPGGSAEAGLPHAELAAHCRAAGWTADWLRYSERAATTAAEAGDVPAAIKLICDVVAEPDVGAGDVNRLATALCRYALAGLYDAEVSGRIEKLLSDPRLSADTRGEVHLWFGLLLIRETAEMDRARAEIALAIDLLGNQPARMLRGMAVLATPFLDLAPIAENRRWLARVEATLDELPAGPLRTTLLASTLGARAISGDPGTAARTDLLPAPSEVDGADEMRQLARAHCNIADAYAWTGHTRRARRHLERGLALGTLAGAPYIVATADATAVRLDWLAGEWAELDERIRALLRRYSHLQPITTELYLVRGWLAAARGDHPLARESFAATSVGHPASAIVPIAIAAAGAMAAMLLVAADAPAAAAQVAHGLALVRRKGVWAWAADLLLPALDVGLAAGRLGAVRDLVAEADAGLSGVDAPYAHAVLAAGHARLAAAAGEPTAPALLRRAVDRHEELGLPYHAARLAERGATDADELGALVRTYTDLGATVDAARCRHRLRGLGTPTPSRRGRRGYGAQLSPRERDVAVLLAGGATNREIAATLFISRRTVEEYVGKVMRKVGATSRREVRAPE</sequence>
<protein>
    <submittedName>
        <fullName evidence="5">LuxR family transcriptional regulator</fullName>
    </submittedName>
</protein>
<dbReference type="Pfam" id="PF00196">
    <property type="entry name" value="GerE"/>
    <property type="match status" value="1"/>
</dbReference>
<dbReference type="GO" id="GO:0004016">
    <property type="term" value="F:adenylate cyclase activity"/>
    <property type="evidence" value="ECO:0007669"/>
    <property type="project" value="TreeGrafter"/>
</dbReference>
<dbReference type="Pfam" id="PF13191">
    <property type="entry name" value="AAA_16"/>
    <property type="match status" value="1"/>
</dbReference>
<feature type="compositionally biased region" description="Low complexity" evidence="3">
    <location>
        <begin position="382"/>
        <end position="394"/>
    </location>
</feature>
<comment type="caution">
    <text evidence="5">The sequence shown here is derived from an EMBL/GenBank/DDBJ whole genome shotgun (WGS) entry which is preliminary data.</text>
</comment>
<reference evidence="5" key="1">
    <citation type="journal article" date="2014" name="Int. J. Syst. Evol. Microbiol.">
        <title>Complete genome sequence of Corynebacterium casei LMG S-19264T (=DSM 44701T), isolated from a smear-ripened cheese.</title>
        <authorList>
            <consortium name="US DOE Joint Genome Institute (JGI-PGF)"/>
            <person name="Walter F."/>
            <person name="Albersmeier A."/>
            <person name="Kalinowski J."/>
            <person name="Ruckert C."/>
        </authorList>
    </citation>
    <scope>NUCLEOTIDE SEQUENCE</scope>
    <source>
        <strain evidence="5">JCM 3090</strain>
    </source>
</reference>
<dbReference type="SUPFAM" id="SSF52540">
    <property type="entry name" value="P-loop containing nucleoside triphosphate hydrolases"/>
    <property type="match status" value="1"/>
</dbReference>
<name>A0A8J3BBK5_9ACTN</name>
<dbReference type="InterPro" id="IPR041664">
    <property type="entry name" value="AAA_16"/>
</dbReference>
<keyword evidence="2" id="KW-0067">ATP-binding</keyword>
<dbReference type="GO" id="GO:0005524">
    <property type="term" value="F:ATP binding"/>
    <property type="evidence" value="ECO:0007669"/>
    <property type="project" value="UniProtKB-KW"/>
</dbReference>
<keyword evidence="1" id="KW-0547">Nucleotide-binding</keyword>
<dbReference type="GO" id="GO:0005737">
    <property type="term" value="C:cytoplasm"/>
    <property type="evidence" value="ECO:0007669"/>
    <property type="project" value="TreeGrafter"/>
</dbReference>
<dbReference type="PANTHER" id="PTHR16305:SF35">
    <property type="entry name" value="TRANSCRIPTIONAL ACTIVATOR DOMAIN"/>
    <property type="match status" value="1"/>
</dbReference>
<feature type="domain" description="HTH luxR-type" evidence="4">
    <location>
        <begin position="916"/>
        <end position="977"/>
    </location>
</feature>
<dbReference type="RefSeq" id="WP_306341614.1">
    <property type="nucleotide sequence ID" value="NZ_BMQB01000011.1"/>
</dbReference>
<organism evidence="5 6">
    <name type="scientific">Pilimelia anulata</name>
    <dbReference type="NCBI Taxonomy" id="53371"/>
    <lineage>
        <taxon>Bacteria</taxon>
        <taxon>Bacillati</taxon>
        <taxon>Actinomycetota</taxon>
        <taxon>Actinomycetes</taxon>
        <taxon>Micromonosporales</taxon>
        <taxon>Micromonosporaceae</taxon>
        <taxon>Pilimelia</taxon>
    </lineage>
</organism>
<evidence type="ECO:0000313" key="5">
    <source>
        <dbReference type="EMBL" id="GGK07297.1"/>
    </source>
</evidence>
<evidence type="ECO:0000313" key="6">
    <source>
        <dbReference type="Proteomes" id="UP000649739"/>
    </source>
</evidence>
<accession>A0A8J3BBK5</accession>
<reference evidence="5" key="2">
    <citation type="submission" date="2020-09" db="EMBL/GenBank/DDBJ databases">
        <authorList>
            <person name="Sun Q."/>
            <person name="Ohkuma M."/>
        </authorList>
    </citation>
    <scope>NUCLEOTIDE SEQUENCE</scope>
    <source>
        <strain evidence="5">JCM 3090</strain>
    </source>
</reference>
<evidence type="ECO:0000256" key="2">
    <source>
        <dbReference type="ARBA" id="ARBA00022840"/>
    </source>
</evidence>
<dbReference type="GO" id="GO:0006355">
    <property type="term" value="P:regulation of DNA-templated transcription"/>
    <property type="evidence" value="ECO:0007669"/>
    <property type="project" value="InterPro"/>
</dbReference>
<evidence type="ECO:0000256" key="1">
    <source>
        <dbReference type="ARBA" id="ARBA00022741"/>
    </source>
</evidence>
<dbReference type="InterPro" id="IPR036388">
    <property type="entry name" value="WH-like_DNA-bd_sf"/>
</dbReference>
<feature type="compositionally biased region" description="Gly residues" evidence="3">
    <location>
        <begin position="398"/>
        <end position="408"/>
    </location>
</feature>
<dbReference type="GO" id="GO:0003677">
    <property type="term" value="F:DNA binding"/>
    <property type="evidence" value="ECO:0007669"/>
    <property type="project" value="InterPro"/>
</dbReference>
<evidence type="ECO:0000256" key="3">
    <source>
        <dbReference type="SAM" id="MobiDB-lite"/>
    </source>
</evidence>
<dbReference type="Proteomes" id="UP000649739">
    <property type="component" value="Unassembled WGS sequence"/>
</dbReference>
<keyword evidence="6" id="KW-1185">Reference proteome</keyword>
<feature type="region of interest" description="Disordered" evidence="3">
    <location>
        <begin position="382"/>
        <end position="411"/>
    </location>
</feature>
<proteinExistence type="predicted"/>
<dbReference type="SMART" id="SM00421">
    <property type="entry name" value="HTH_LUXR"/>
    <property type="match status" value="1"/>
</dbReference>
<dbReference type="PRINTS" id="PR00038">
    <property type="entry name" value="HTHLUXR"/>
</dbReference>
<evidence type="ECO:0000259" key="4">
    <source>
        <dbReference type="PROSITE" id="PS50043"/>
    </source>
</evidence>
<dbReference type="AlphaFoldDB" id="A0A8J3BBK5"/>
<dbReference type="Gene3D" id="3.40.50.300">
    <property type="entry name" value="P-loop containing nucleotide triphosphate hydrolases"/>
    <property type="match status" value="1"/>
</dbReference>
<dbReference type="SUPFAM" id="SSF46894">
    <property type="entry name" value="C-terminal effector domain of the bipartite response regulators"/>
    <property type="match status" value="1"/>
</dbReference>
<gene>
    <name evidence="5" type="ORF">GCM10010123_41440</name>
</gene>
<dbReference type="PROSITE" id="PS50043">
    <property type="entry name" value="HTH_LUXR_2"/>
    <property type="match status" value="1"/>
</dbReference>
<dbReference type="InterPro" id="IPR027417">
    <property type="entry name" value="P-loop_NTPase"/>
</dbReference>